<dbReference type="GO" id="GO:0050660">
    <property type="term" value="F:flavin adenine dinucleotide binding"/>
    <property type="evidence" value="ECO:0007669"/>
    <property type="project" value="TreeGrafter"/>
</dbReference>
<dbReference type="GO" id="GO:0004497">
    <property type="term" value="F:monooxygenase activity"/>
    <property type="evidence" value="ECO:0007669"/>
    <property type="project" value="TreeGrafter"/>
</dbReference>
<dbReference type="PANTHER" id="PTHR43539">
    <property type="entry name" value="FLAVIN-BINDING MONOOXYGENASE-LIKE PROTEIN (AFU_ORTHOLOGUE AFUA_4G09220)"/>
    <property type="match status" value="1"/>
</dbReference>
<dbReference type="Proteomes" id="UP000002489">
    <property type="component" value="Unassembled WGS sequence"/>
</dbReference>
<dbReference type="VEuPathDB" id="FungiDB:FOXG_17357"/>
<proteinExistence type="predicted"/>
<dbReference type="InterPro" id="IPR036188">
    <property type="entry name" value="FAD/NAD-bd_sf"/>
</dbReference>
<reference evidence="3" key="1">
    <citation type="journal article" date="2012" name="Mol. Plant Microbe Interact.">
        <title>A highly conserved effector in Fusarium oxysporum is required for full virulence on Arabidopsis.</title>
        <authorList>
            <person name="Thatcher L.F."/>
            <person name="Gardiner D.M."/>
            <person name="Kazan K."/>
            <person name="Manners J."/>
        </authorList>
    </citation>
    <scope>NUCLEOTIDE SEQUENCE [LARGE SCALE GENOMIC DNA]</scope>
    <source>
        <strain evidence="3">Fo5176</strain>
    </source>
</reference>
<dbReference type="SUPFAM" id="SSF51905">
    <property type="entry name" value="FAD/NAD(P)-binding domain"/>
    <property type="match status" value="2"/>
</dbReference>
<evidence type="ECO:0000313" key="3">
    <source>
        <dbReference type="Proteomes" id="UP000002489"/>
    </source>
</evidence>
<protein>
    <submittedName>
        <fullName evidence="2">Uncharacterized protein</fullName>
    </submittedName>
</protein>
<name>A0A0C4DIT8_FUSOF</name>
<dbReference type="InterPro" id="IPR050982">
    <property type="entry name" value="Auxin_biosynth/cation_transpt"/>
</dbReference>
<dbReference type="Gene3D" id="3.50.50.60">
    <property type="entry name" value="FAD/NAD(P)-binding domain"/>
    <property type="match status" value="2"/>
</dbReference>
<evidence type="ECO:0000313" key="2">
    <source>
        <dbReference type="EnsemblFungi" id="FOXG_17357P0"/>
    </source>
</evidence>
<evidence type="ECO:0000256" key="1">
    <source>
        <dbReference type="ARBA" id="ARBA00023002"/>
    </source>
</evidence>
<dbReference type="AlphaFoldDB" id="A0A0C4DIT8"/>
<dbReference type="PRINTS" id="PR00411">
    <property type="entry name" value="PNDRDTASEI"/>
</dbReference>
<accession>A0A0C4DIT8</accession>
<gene>
    <name evidence="2" type="primary">28958122</name>
</gene>
<dbReference type="EnsemblFungi" id="FOXG_17357T0">
    <property type="protein sequence ID" value="FOXG_17357P0"/>
    <property type="gene ID" value="FOXG_17357"/>
</dbReference>
<sequence length="695" mass="76960">MPQTNTKDYDDEAIRPPHSDTRIGWAGVPLSQTCGYYGHIKRAVLPTNSELGFTPDYGSVDAAKVAEEFIHVFAKAVEAQDVDAILSAVHENGYWKDVELLTWDIRTLQGHDKIGTMLTERLSKTAITNIRLNPHVPATVETLGPDLSFILLHFEFDFAHGTGVGVARLSPFKAKTGTATDLADAKSWMIYSVGTAIETVHGWDAEYGDKERYQAGKYHDPLGKSRTYQQIRDDEAAGKEGFQPTVVIIGAGHTGLSMAARCKVLGIPHLIIEKGDGPGCSWASRYASLSLHGPTFTNHLPYLPFPHWFPVFLPAQQLAKFLKNYANIMDLNIWANSTLDGKTAVYDEDEGKWTLTVTRQDGTKHILHPRHLMIATGISGTLPNIPEVPGVNDFRQNGGIITHSSHHRTDPEWKGKRAIVVGAATSGHDISFELTENGCDVTMIQRSATHVMSVEKSVRHLWKSREKTGRREGQDIDILDQANFLKHSYPVEYEVMPRGQKIAREIDADLLQSLRDVGYRLHDGYHGGGAYSMFPFDQGGFYWDTGCCKLIADGKIKLVHSEIEHFTTDGVKYKDGSSQKADVVVFATGYMNSKSAIQALLGEEMAKKCHERWEKGNAFFLGPEGDSIINYCPLPQKGLYAMFHQFAFCRFHSARLALRIKAEELGIDVTPYGNKPLGPPSTAAGQQPRPEGVSL</sequence>
<reference evidence="2" key="2">
    <citation type="submission" date="2025-08" db="UniProtKB">
        <authorList>
            <consortium name="EnsemblFungi"/>
        </authorList>
    </citation>
    <scope>IDENTIFICATION</scope>
    <source>
        <strain evidence="2">4287 / CBS 123668 / FGSC 9935 / NRRL 34936</strain>
    </source>
</reference>
<organism evidence="2 3">
    <name type="scientific">Fusarium oxysporum (strain Fo5176)</name>
    <name type="common">Fusarium vascular wilt</name>
    <dbReference type="NCBI Taxonomy" id="660025"/>
    <lineage>
        <taxon>Eukaryota</taxon>
        <taxon>Fungi</taxon>
        <taxon>Dikarya</taxon>
        <taxon>Ascomycota</taxon>
        <taxon>Pezizomycotina</taxon>
        <taxon>Sordariomycetes</taxon>
        <taxon>Hypocreomycetidae</taxon>
        <taxon>Hypocreales</taxon>
        <taxon>Nectriaceae</taxon>
        <taxon>Fusarium</taxon>
        <taxon>Fusarium oxysporum species complex</taxon>
    </lineage>
</organism>
<keyword evidence="1" id="KW-0560">Oxidoreductase</keyword>
<dbReference type="Pfam" id="PF13738">
    <property type="entry name" value="Pyr_redox_3"/>
    <property type="match status" value="1"/>
</dbReference>
<dbReference type="PANTHER" id="PTHR43539:SF68">
    <property type="entry name" value="FLAVIN-BINDING MONOOXYGENASE-LIKE PROTEIN (AFU_ORTHOLOGUE AFUA_4G09220)"/>
    <property type="match status" value="1"/>
</dbReference>